<feature type="compositionally biased region" description="Basic and acidic residues" evidence="5">
    <location>
        <begin position="189"/>
        <end position="198"/>
    </location>
</feature>
<evidence type="ECO:0000256" key="5">
    <source>
        <dbReference type="SAM" id="MobiDB-lite"/>
    </source>
</evidence>
<dbReference type="EMBL" id="JAERRH010000002">
    <property type="protein sequence ID" value="MBL1103949.1"/>
    <property type="molecule type" value="Genomic_DNA"/>
</dbReference>
<dbReference type="PRINTS" id="PR00039">
    <property type="entry name" value="HTHLYSR"/>
</dbReference>
<evidence type="ECO:0000313" key="8">
    <source>
        <dbReference type="Proteomes" id="UP000621386"/>
    </source>
</evidence>
<evidence type="ECO:0000256" key="4">
    <source>
        <dbReference type="ARBA" id="ARBA00023163"/>
    </source>
</evidence>
<dbReference type="InterPro" id="IPR005119">
    <property type="entry name" value="LysR_subst-bd"/>
</dbReference>
<accession>A0ABS1NVG9</accession>
<keyword evidence="3" id="KW-0238">DNA-binding</keyword>
<dbReference type="InterPro" id="IPR000847">
    <property type="entry name" value="LysR_HTH_N"/>
</dbReference>
<keyword evidence="8" id="KW-1185">Reference proteome</keyword>
<dbReference type="SUPFAM" id="SSF53850">
    <property type="entry name" value="Periplasmic binding protein-like II"/>
    <property type="match status" value="2"/>
</dbReference>
<reference evidence="7 8" key="1">
    <citation type="submission" date="2021-01" db="EMBL/GenBank/DDBJ databases">
        <title>WGS of actinomycetes isolated from Thailand.</title>
        <authorList>
            <person name="Thawai C."/>
        </authorList>
    </citation>
    <scope>NUCLEOTIDE SEQUENCE [LARGE SCALE GENOMIC DNA]</scope>
    <source>
        <strain evidence="7 8">CH5-8</strain>
    </source>
</reference>
<dbReference type="InterPro" id="IPR036390">
    <property type="entry name" value="WH_DNA-bd_sf"/>
</dbReference>
<dbReference type="PANTHER" id="PTHR30126">
    <property type="entry name" value="HTH-TYPE TRANSCRIPTIONAL REGULATOR"/>
    <property type="match status" value="1"/>
</dbReference>
<dbReference type="Gene3D" id="3.40.190.10">
    <property type="entry name" value="Periplasmic binding protein-like II"/>
    <property type="match status" value="2"/>
</dbReference>
<name>A0ABS1NVG9_9ACTN</name>
<dbReference type="Pfam" id="PF00126">
    <property type="entry name" value="HTH_1"/>
    <property type="match status" value="1"/>
</dbReference>
<evidence type="ECO:0000256" key="1">
    <source>
        <dbReference type="ARBA" id="ARBA00009437"/>
    </source>
</evidence>
<dbReference type="SUPFAM" id="SSF46785">
    <property type="entry name" value="Winged helix' DNA-binding domain"/>
    <property type="match status" value="1"/>
</dbReference>
<sequence>MILGPVETASLDLNLLRTFLAVYRSGSFTGAARLLGLSQPTVTTQMRALERQTGRELFERLPRGVAPTSVADELAARIAAPLDELAAVAGPTPPAGARAEPVHLAGPAELLCTTVLPALAPLVAEGVRLRVATGLTDPLLDELRAGRHDLVIATTRPRGRTLHAVPLTDEEFVLVAAPVWAERLGVRQRARDTADGHPAEPGGAEPPGMQARETGRPASQGPADTDPPGTREPEPGRLAAQAPEPLAAQAPEPLAAQAPEPLAAQAPEPFAAQAAEPPAAQAPEAESPAPQAPEVAQGFFDPAVLHGVPLVTYAEDLPIARRYWRHVFGRRLSRTAAVTVPDLRGVLAAVAAGAGFSVLPRYLCQEPLESGALVALLEPEDPPINTGFLVQRPGASDNPDVARVRALLLRAAHGW</sequence>
<feature type="region of interest" description="Disordered" evidence="5">
    <location>
        <begin position="272"/>
        <end position="292"/>
    </location>
</feature>
<organism evidence="7 8">
    <name type="scientific">Streptomyces musisoli</name>
    <dbReference type="NCBI Taxonomy" id="2802280"/>
    <lineage>
        <taxon>Bacteria</taxon>
        <taxon>Bacillati</taxon>
        <taxon>Actinomycetota</taxon>
        <taxon>Actinomycetes</taxon>
        <taxon>Kitasatosporales</taxon>
        <taxon>Streptomycetaceae</taxon>
        <taxon>Streptomyces</taxon>
    </lineage>
</organism>
<dbReference type="Pfam" id="PF03466">
    <property type="entry name" value="LysR_substrate"/>
    <property type="match status" value="2"/>
</dbReference>
<evidence type="ECO:0000259" key="6">
    <source>
        <dbReference type="PROSITE" id="PS50931"/>
    </source>
</evidence>
<dbReference type="Gene3D" id="1.10.10.10">
    <property type="entry name" value="Winged helix-like DNA-binding domain superfamily/Winged helix DNA-binding domain"/>
    <property type="match status" value="1"/>
</dbReference>
<dbReference type="PANTHER" id="PTHR30126:SF39">
    <property type="entry name" value="HTH-TYPE TRANSCRIPTIONAL REGULATOR CYSL"/>
    <property type="match status" value="1"/>
</dbReference>
<gene>
    <name evidence="7" type="ORF">JK361_04900</name>
</gene>
<comment type="caution">
    <text evidence="7">The sequence shown here is derived from an EMBL/GenBank/DDBJ whole genome shotgun (WGS) entry which is preliminary data.</text>
</comment>
<dbReference type="InterPro" id="IPR036388">
    <property type="entry name" value="WH-like_DNA-bd_sf"/>
</dbReference>
<protein>
    <submittedName>
        <fullName evidence="7">LysR family transcriptional regulator</fullName>
    </submittedName>
</protein>
<feature type="region of interest" description="Disordered" evidence="5">
    <location>
        <begin position="188"/>
        <end position="237"/>
    </location>
</feature>
<comment type="similarity">
    <text evidence="1">Belongs to the LysR transcriptional regulatory family.</text>
</comment>
<keyword evidence="4" id="KW-0804">Transcription</keyword>
<proteinExistence type="inferred from homology"/>
<feature type="domain" description="HTH lysR-type" evidence="6">
    <location>
        <begin position="11"/>
        <end position="68"/>
    </location>
</feature>
<evidence type="ECO:0000256" key="2">
    <source>
        <dbReference type="ARBA" id="ARBA00023015"/>
    </source>
</evidence>
<keyword evidence="2" id="KW-0805">Transcription regulation</keyword>
<dbReference type="PROSITE" id="PS50931">
    <property type="entry name" value="HTH_LYSR"/>
    <property type="match status" value="1"/>
</dbReference>
<feature type="compositionally biased region" description="Low complexity" evidence="5">
    <location>
        <begin position="199"/>
        <end position="208"/>
    </location>
</feature>
<dbReference type="Proteomes" id="UP000621386">
    <property type="component" value="Unassembled WGS sequence"/>
</dbReference>
<evidence type="ECO:0000313" key="7">
    <source>
        <dbReference type="EMBL" id="MBL1103949.1"/>
    </source>
</evidence>
<evidence type="ECO:0000256" key="3">
    <source>
        <dbReference type="ARBA" id="ARBA00023125"/>
    </source>
</evidence>